<organism evidence="2 3">
    <name type="scientific">Aeromonas bestiarum</name>
    <dbReference type="NCBI Taxonomy" id="105751"/>
    <lineage>
        <taxon>Bacteria</taxon>
        <taxon>Pseudomonadati</taxon>
        <taxon>Pseudomonadota</taxon>
        <taxon>Gammaproteobacteria</taxon>
        <taxon>Aeromonadales</taxon>
        <taxon>Aeromonadaceae</taxon>
        <taxon>Aeromonas</taxon>
    </lineage>
</organism>
<dbReference type="EMBL" id="JAOPLV010000003">
    <property type="protein sequence ID" value="MDM5139714.1"/>
    <property type="molecule type" value="Genomic_DNA"/>
</dbReference>
<dbReference type="Gene3D" id="3.40.50.300">
    <property type="entry name" value="P-loop containing nucleotide triphosphate hydrolases"/>
    <property type="match status" value="1"/>
</dbReference>
<evidence type="ECO:0000259" key="1">
    <source>
        <dbReference type="Pfam" id="PF13401"/>
    </source>
</evidence>
<dbReference type="Pfam" id="PF13401">
    <property type="entry name" value="AAA_22"/>
    <property type="match status" value="1"/>
</dbReference>
<dbReference type="CDD" id="cd00009">
    <property type="entry name" value="AAA"/>
    <property type="match status" value="1"/>
</dbReference>
<dbReference type="RefSeq" id="WP_290021647.1">
    <property type="nucleotide sequence ID" value="NZ_JAOPLV010000003.1"/>
</dbReference>
<evidence type="ECO:0000313" key="3">
    <source>
        <dbReference type="Proteomes" id="UP001168216"/>
    </source>
</evidence>
<dbReference type="AlphaFoldDB" id="A0AAW7IB38"/>
<dbReference type="InterPro" id="IPR027417">
    <property type="entry name" value="P-loop_NTPase"/>
</dbReference>
<dbReference type="PANTHER" id="PTHR35894">
    <property type="entry name" value="GENERAL SECRETION PATHWAY PROTEIN A-RELATED"/>
    <property type="match status" value="1"/>
</dbReference>
<gene>
    <name evidence="2" type="ORF">OB959_07875</name>
</gene>
<proteinExistence type="predicted"/>
<dbReference type="SUPFAM" id="SSF52540">
    <property type="entry name" value="P-loop containing nucleoside triphosphate hydrolases"/>
    <property type="match status" value="1"/>
</dbReference>
<comment type="caution">
    <text evidence="2">The sequence shown here is derived from an EMBL/GenBank/DDBJ whole genome shotgun (WGS) entry which is preliminary data.</text>
</comment>
<sequence length="297" mass="33376">MYLNHFGLQEAPFGLTPNTGFYYGLPPHEEALQVLNWALMQGEGFIKVTGEVGTGKTLLCRKLLSELGSEACPVRLAWLPNPHLSPAELRTALALELGLSVREGNELDLTDRIHRHLIGLHQQGSRVVVLIDEAQALPDETLEAIRLFGNLETESSKLLQIVLFGQPELDTRLAKPHLRQLRQRIGFSYCLRPLRFDETRAYLEHRLQVSGYRGAPLFGGRAMRLLWRASRGIPRLINILAQKCLMLAYGRGERQIDAGLVYLAIRDTDDASRPGRGRWWPLLLLLGCALAYGVWPS</sequence>
<name>A0AAW7IB38_9GAMM</name>
<dbReference type="InterPro" id="IPR052026">
    <property type="entry name" value="ExeA_AAA_ATPase_DNA-bind"/>
</dbReference>
<dbReference type="InterPro" id="IPR049945">
    <property type="entry name" value="AAA_22"/>
</dbReference>
<dbReference type="GO" id="GO:0016887">
    <property type="term" value="F:ATP hydrolysis activity"/>
    <property type="evidence" value="ECO:0007669"/>
    <property type="project" value="InterPro"/>
</dbReference>
<dbReference type="PANTHER" id="PTHR35894:SF7">
    <property type="entry name" value="GENERAL SECRETION PATHWAY PROTEIN A-RELATED"/>
    <property type="match status" value="1"/>
</dbReference>
<dbReference type="Proteomes" id="UP001168216">
    <property type="component" value="Unassembled WGS sequence"/>
</dbReference>
<evidence type="ECO:0000313" key="2">
    <source>
        <dbReference type="EMBL" id="MDM5139714.1"/>
    </source>
</evidence>
<feature type="domain" description="ORC1/DEAH AAA+ ATPase" evidence="1">
    <location>
        <begin position="41"/>
        <end position="173"/>
    </location>
</feature>
<protein>
    <submittedName>
        <fullName evidence="2">AAA family ATPase</fullName>
    </submittedName>
</protein>
<reference evidence="2" key="1">
    <citation type="submission" date="2023-08" db="EMBL/GenBank/DDBJ databases">
        <title>WGS of Aeromonas isolates.</title>
        <authorList>
            <person name="Lee H."/>
        </authorList>
    </citation>
    <scope>NUCLEOTIDE SEQUENCE</scope>
    <source>
        <strain evidence="2">SL22</strain>
    </source>
</reference>
<accession>A0AAW7IB38</accession>